<evidence type="ECO:0000313" key="1">
    <source>
        <dbReference type="EMBL" id="GFY11654.1"/>
    </source>
</evidence>
<keyword evidence="2" id="KW-1185">Reference proteome</keyword>
<sequence>MKRVQRVSNRTAEFGGKHRNSIFPCKRPDNEIIHYGRSVGYFAVVQQNYTRNGWHYRPTFPPSLPVCFEMPVSGDAPFLLLESPKKYRTSRLLEFRLAFIAAFAFLRRSFSRFLDPVCS</sequence>
<dbReference type="AlphaFoldDB" id="A0A8X6SDN2"/>
<evidence type="ECO:0000313" key="2">
    <source>
        <dbReference type="Proteomes" id="UP000887159"/>
    </source>
</evidence>
<gene>
    <name evidence="1" type="ORF">TNCV_4231231</name>
</gene>
<dbReference type="EMBL" id="BMAU01021306">
    <property type="protein sequence ID" value="GFY11654.1"/>
    <property type="molecule type" value="Genomic_DNA"/>
</dbReference>
<proteinExistence type="predicted"/>
<reference evidence="1" key="1">
    <citation type="submission" date="2020-08" db="EMBL/GenBank/DDBJ databases">
        <title>Multicomponent nature underlies the extraordinary mechanical properties of spider dragline silk.</title>
        <authorList>
            <person name="Kono N."/>
            <person name="Nakamura H."/>
            <person name="Mori M."/>
            <person name="Yoshida Y."/>
            <person name="Ohtoshi R."/>
            <person name="Malay A.D."/>
            <person name="Moran D.A.P."/>
            <person name="Tomita M."/>
            <person name="Numata K."/>
            <person name="Arakawa K."/>
        </authorList>
    </citation>
    <scope>NUCLEOTIDE SEQUENCE</scope>
</reference>
<comment type="caution">
    <text evidence="1">The sequence shown here is derived from an EMBL/GenBank/DDBJ whole genome shotgun (WGS) entry which is preliminary data.</text>
</comment>
<dbReference type="Proteomes" id="UP000887159">
    <property type="component" value="Unassembled WGS sequence"/>
</dbReference>
<accession>A0A8X6SDN2</accession>
<protein>
    <submittedName>
        <fullName evidence="1">Uncharacterized protein</fullName>
    </submittedName>
</protein>
<name>A0A8X6SDN2_TRICX</name>
<organism evidence="1 2">
    <name type="scientific">Trichonephila clavipes</name>
    <name type="common">Golden silk orbweaver</name>
    <name type="synonym">Nephila clavipes</name>
    <dbReference type="NCBI Taxonomy" id="2585209"/>
    <lineage>
        <taxon>Eukaryota</taxon>
        <taxon>Metazoa</taxon>
        <taxon>Ecdysozoa</taxon>
        <taxon>Arthropoda</taxon>
        <taxon>Chelicerata</taxon>
        <taxon>Arachnida</taxon>
        <taxon>Araneae</taxon>
        <taxon>Araneomorphae</taxon>
        <taxon>Entelegynae</taxon>
        <taxon>Araneoidea</taxon>
        <taxon>Nephilidae</taxon>
        <taxon>Trichonephila</taxon>
    </lineage>
</organism>